<dbReference type="AlphaFoldDB" id="A0A6C0LLT8"/>
<dbReference type="EMBL" id="MN740528">
    <property type="protein sequence ID" value="QHU31513.1"/>
    <property type="molecule type" value="Genomic_DNA"/>
</dbReference>
<feature type="compositionally biased region" description="Acidic residues" evidence="1">
    <location>
        <begin position="790"/>
        <end position="823"/>
    </location>
</feature>
<accession>A0A6C0LLT8</accession>
<feature type="domain" description="DUF5901" evidence="2">
    <location>
        <begin position="594"/>
        <end position="750"/>
    </location>
</feature>
<protein>
    <recommendedName>
        <fullName evidence="2">DUF5901 domain-containing protein</fullName>
    </recommendedName>
</protein>
<name>A0A6C0LLT8_9ZZZZ</name>
<evidence type="ECO:0000313" key="3">
    <source>
        <dbReference type="EMBL" id="QHU31513.1"/>
    </source>
</evidence>
<evidence type="ECO:0000256" key="1">
    <source>
        <dbReference type="SAM" id="MobiDB-lite"/>
    </source>
</evidence>
<dbReference type="InterPro" id="IPR045420">
    <property type="entry name" value="DUF5901"/>
</dbReference>
<feature type="domain" description="DUF5901" evidence="2">
    <location>
        <begin position="4"/>
        <end position="81"/>
    </location>
</feature>
<evidence type="ECO:0000259" key="2">
    <source>
        <dbReference type="Pfam" id="PF19254"/>
    </source>
</evidence>
<feature type="region of interest" description="Disordered" evidence="1">
    <location>
        <begin position="789"/>
        <end position="823"/>
    </location>
</feature>
<dbReference type="Pfam" id="PF19254">
    <property type="entry name" value="DUF5901"/>
    <property type="match status" value="2"/>
</dbReference>
<sequence length="823" mass="93399">MSIEDINYMKENSIKQAYTFIIDSSERDRNLYPNPNNYVVNFSTPFKNIIGMEIIDASIPRAMYTIDVDNNEFYYYIGNDGGGDGTGDYVGDAIIENGIQIQNDANLMLRNWNYTSNVLSVSSNIFDTSNIVRTSNIAIANNSNIAVFDIFKIINSSNLLNSSNVINNSNLFSTSNLFSNTQQFNTSKLYTMTSNLTTERTVFTTSNITITSNIFNFATITNVSRSSNILSGGGLELSGDRYGILDNSINIYNIYNNTANTNTNGGTSIGGNTQGITFHMSIQALIGDTNINKEYNVIDFSYNHTYSIETDIIFRNISVDVAKSSNNLYVLSFTIGERKESVFNIAMNGYINVFWSILNTTWNVGIFDATLNTQIAYKEFLNCDELYNVFFTKKYIGRKHTSATVADPLATTGWENNLLRLKDFKIYNIPMKNATTMATMNAMTASTMATNTFLGIPVWYKMDEVVQTATAQTAILNKGSHATIRYEDVFKKIVISPGDYTFRTFISKYEELIKNNDIEIMFNETTTPPELTNLIDIYSKSPMIVDMKRTTLSENLGFDLYPTANQADRYNSKPYTTTESVLAKMFYSRTNVNYNADVSVNDKYIITSPGIVYFIGNKYIIMRCPEIEEHLYRSLSYSKNTLGIAKIRVDSVGINSEKLTITKLPVREFHPIGKLSRMSFRFETSKGGLYDFKGLNHNIIFAIFYYEPIQKNIPKNSILNPEYKMNYLDYLYKQEEIEGDSDDGNADGEDFSRDNIDDYKIKENMYSERGVQLQQSNTYYQNNNITDVIMENEDVEDGDVEDVEDTEGDTEADYEDTEGDEYN</sequence>
<reference evidence="3" key="1">
    <citation type="journal article" date="2020" name="Nature">
        <title>Giant virus diversity and host interactions through global metagenomics.</title>
        <authorList>
            <person name="Schulz F."/>
            <person name="Roux S."/>
            <person name="Paez-Espino D."/>
            <person name="Jungbluth S."/>
            <person name="Walsh D.A."/>
            <person name="Denef V.J."/>
            <person name="McMahon K.D."/>
            <person name="Konstantinidis K.T."/>
            <person name="Eloe-Fadrosh E.A."/>
            <person name="Kyrpides N.C."/>
            <person name="Woyke T."/>
        </authorList>
    </citation>
    <scope>NUCLEOTIDE SEQUENCE</scope>
    <source>
        <strain evidence="3">GVMAG-M-3300027963-21</strain>
    </source>
</reference>
<proteinExistence type="predicted"/>
<organism evidence="3">
    <name type="scientific">viral metagenome</name>
    <dbReference type="NCBI Taxonomy" id="1070528"/>
    <lineage>
        <taxon>unclassified sequences</taxon>
        <taxon>metagenomes</taxon>
        <taxon>organismal metagenomes</taxon>
    </lineage>
</organism>